<comment type="caution">
    <text evidence="2">The sequence shown here is derived from an EMBL/GenBank/DDBJ whole genome shotgun (WGS) entry which is preliminary data.</text>
</comment>
<reference evidence="2 3" key="1">
    <citation type="journal article" date="2021" name="bioRxiv">
        <title>The Gossypium anomalum genome as a resource for cotton improvement and evolutionary analysis of hybrid incompatibility.</title>
        <authorList>
            <person name="Grover C.E."/>
            <person name="Yuan D."/>
            <person name="Arick M.A."/>
            <person name="Miller E.R."/>
            <person name="Hu G."/>
            <person name="Peterson D.G."/>
            <person name="Wendel J.F."/>
            <person name="Udall J.A."/>
        </authorList>
    </citation>
    <scope>NUCLEOTIDE SEQUENCE [LARGE SCALE GENOMIC DNA]</scope>
    <source>
        <strain evidence="2">JFW-Udall</strain>
        <tissue evidence="2">Leaf</tissue>
    </source>
</reference>
<keyword evidence="3" id="KW-1185">Reference proteome</keyword>
<keyword evidence="1" id="KW-0812">Transmembrane</keyword>
<evidence type="ECO:0000313" key="2">
    <source>
        <dbReference type="EMBL" id="KAG8489948.1"/>
    </source>
</evidence>
<sequence length="67" mass="7550">MLALIPSTVQPPFHHYDQWMMSMVVPYVQGVYGVVLLTWRGRLWGVTRSLLEALLFGVADGVCGAWE</sequence>
<keyword evidence="1" id="KW-0472">Membrane</keyword>
<proteinExistence type="predicted"/>
<keyword evidence="1" id="KW-1133">Transmembrane helix</keyword>
<gene>
    <name evidence="2" type="ORF">CXB51_015603</name>
</gene>
<evidence type="ECO:0000256" key="1">
    <source>
        <dbReference type="SAM" id="Phobius"/>
    </source>
</evidence>
<dbReference type="OrthoDB" id="10268200at2759"/>
<protein>
    <submittedName>
        <fullName evidence="2">Uncharacterized protein</fullName>
    </submittedName>
</protein>
<feature type="transmembrane region" description="Helical" evidence="1">
    <location>
        <begin position="20"/>
        <end position="39"/>
    </location>
</feature>
<accession>A0A8J5YHY5</accession>
<dbReference type="AlphaFoldDB" id="A0A8J5YHY5"/>
<name>A0A8J5YHY5_9ROSI</name>
<organism evidence="2 3">
    <name type="scientific">Gossypium anomalum</name>
    <dbReference type="NCBI Taxonomy" id="47600"/>
    <lineage>
        <taxon>Eukaryota</taxon>
        <taxon>Viridiplantae</taxon>
        <taxon>Streptophyta</taxon>
        <taxon>Embryophyta</taxon>
        <taxon>Tracheophyta</taxon>
        <taxon>Spermatophyta</taxon>
        <taxon>Magnoliopsida</taxon>
        <taxon>eudicotyledons</taxon>
        <taxon>Gunneridae</taxon>
        <taxon>Pentapetalae</taxon>
        <taxon>rosids</taxon>
        <taxon>malvids</taxon>
        <taxon>Malvales</taxon>
        <taxon>Malvaceae</taxon>
        <taxon>Malvoideae</taxon>
        <taxon>Gossypium</taxon>
    </lineage>
</organism>
<evidence type="ECO:0000313" key="3">
    <source>
        <dbReference type="Proteomes" id="UP000701853"/>
    </source>
</evidence>
<dbReference type="EMBL" id="JAHUZN010000006">
    <property type="protein sequence ID" value="KAG8489948.1"/>
    <property type="molecule type" value="Genomic_DNA"/>
</dbReference>
<dbReference type="Proteomes" id="UP000701853">
    <property type="component" value="Chromosome 6"/>
</dbReference>